<sequence length="267" mass="30214">MRFRATDFLCRKQGKDVVTIHTEMAEWLADITTVKQIDHYLALVWRGLAEGALRDQEAQELSEAAHSRRSLLQVARETRLPPARTYFSKRPKSEQSRHQAASGSRCPVRWARKRRLGDMAALPPNVRDRFTEGERAVLYIVASDSRQHGSCGSSVKEIGDRAGVGATTVRNALRRARHLGLLDITERPQWRARHLPNLIKIQCRRWLAWLKKFRPNLGLKFCPTGFKKAASSGTYGNEQKGGQPSYSRTGGPSGRFQRFARRKPPSG</sequence>
<evidence type="ECO:0000256" key="1">
    <source>
        <dbReference type="SAM" id="MobiDB-lite"/>
    </source>
</evidence>
<feature type="region of interest" description="Disordered" evidence="1">
    <location>
        <begin position="229"/>
        <end position="267"/>
    </location>
</feature>
<proteinExistence type="predicted"/>
<evidence type="ECO:0000313" key="2">
    <source>
        <dbReference type="EMBL" id="SJM33632.1"/>
    </source>
</evidence>
<accession>A0A2P9AR40</accession>
<dbReference type="AlphaFoldDB" id="A0A2P9AR40"/>
<keyword evidence="3" id="KW-1185">Reference proteome</keyword>
<dbReference type="EMBL" id="FUIG01000044">
    <property type="protein sequence ID" value="SJM33632.1"/>
    <property type="molecule type" value="Genomic_DNA"/>
</dbReference>
<name>A0A2P9AR40_9HYPH</name>
<feature type="compositionally biased region" description="Polar residues" evidence="1">
    <location>
        <begin position="231"/>
        <end position="250"/>
    </location>
</feature>
<dbReference type="Proteomes" id="UP000245698">
    <property type="component" value="Unassembled WGS sequence"/>
</dbReference>
<feature type="compositionally biased region" description="Basic residues" evidence="1">
    <location>
        <begin position="258"/>
        <end position="267"/>
    </location>
</feature>
<reference evidence="3" key="1">
    <citation type="submission" date="2016-12" db="EMBL/GenBank/DDBJ databases">
        <authorList>
            <person name="Brunel B."/>
        </authorList>
    </citation>
    <scope>NUCLEOTIDE SEQUENCE [LARGE SCALE GENOMIC DNA]</scope>
</reference>
<gene>
    <name evidence="2" type="ORF">BQ8482_360033</name>
</gene>
<protein>
    <submittedName>
        <fullName evidence="2">Uncharacterized protein</fullName>
    </submittedName>
</protein>
<evidence type="ECO:0000313" key="3">
    <source>
        <dbReference type="Proteomes" id="UP000245698"/>
    </source>
</evidence>
<organism evidence="2 3">
    <name type="scientific">Mesorhizobium delmotii</name>
    <dbReference type="NCBI Taxonomy" id="1631247"/>
    <lineage>
        <taxon>Bacteria</taxon>
        <taxon>Pseudomonadati</taxon>
        <taxon>Pseudomonadota</taxon>
        <taxon>Alphaproteobacteria</taxon>
        <taxon>Hyphomicrobiales</taxon>
        <taxon>Phyllobacteriaceae</taxon>
        <taxon>Mesorhizobium</taxon>
    </lineage>
</organism>
<feature type="region of interest" description="Disordered" evidence="1">
    <location>
        <begin position="83"/>
        <end position="105"/>
    </location>
</feature>